<dbReference type="Gene3D" id="3.10.20.310">
    <property type="entry name" value="membrane protein fhac"/>
    <property type="match status" value="1"/>
</dbReference>
<dbReference type="AlphaFoldDB" id="A0A2A7S5W8"/>
<dbReference type="EMBL" id="PDDY01000004">
    <property type="protein sequence ID" value="PEH38685.1"/>
    <property type="molecule type" value="Genomic_DNA"/>
</dbReference>
<dbReference type="InterPro" id="IPR013686">
    <property type="entry name" value="Polypept-transport_assoc_ShlB"/>
</dbReference>
<comment type="caution">
    <text evidence="7">The sequence shown here is derived from an EMBL/GenBank/DDBJ whole genome shotgun (WGS) entry which is preliminary data.</text>
</comment>
<dbReference type="GO" id="GO:0098046">
    <property type="term" value="C:type V protein secretion system complex"/>
    <property type="evidence" value="ECO:0007669"/>
    <property type="project" value="TreeGrafter"/>
</dbReference>
<sequence length="560" mass="59847">MRSTHQVWTMLFALAATTAGPAHAQSRPAGNPLESLPQINAPQRSTVTVQVEPQAQQVQELLARHLTPSTIRIEGVKSIPFDLVSARFTPLVGKDVTIGQLIETANGVTKLYQERGYALSFAFVPAQTFEDGVVRITVVEGFVSDVQITGKPGAMESKLRAVAAHITADRPLRKDTFERYVNTFGLLPGITVKANVPPPQNTDGATTMTLDVSRKPINISSGIATTNPGVQGVFTVTESGLTSLGEQLSISALAPKGPNNVTYVAASAAVPIGSNGWTARVDATHYRGNPSDNPGLPSYVKRTVVNDKIGISTSYPILLNNQRSLLATVSGYASHSEDNYQNQLGGQFIGLRSQVRVLQAQMDYTAVRTSSVTKLSFNVAKAFDILGASKSGETNIPGTVQNNPASITFVRTGGTVVQSNQWPFKIGTTVQLTGQFSPVSLPTTEQIAFGAQRFALGYEPGETSGDSGWGMSAEINRQFSVGYAYLKSITPYIAYDMARVYLHAGTPLPNRLSSVGIGIRVSDGQHYNLDLNVAKAIGDAPIESASRSPRINASFSYQLN</sequence>
<evidence type="ECO:0000256" key="3">
    <source>
        <dbReference type="ARBA" id="ARBA00023237"/>
    </source>
</evidence>
<dbReference type="Pfam" id="PF03865">
    <property type="entry name" value="ShlB"/>
    <property type="match status" value="1"/>
</dbReference>
<reference evidence="8" key="1">
    <citation type="submission" date="2017-09" db="EMBL/GenBank/DDBJ databases">
        <title>FDA dAtabase for Regulatory Grade micrObial Sequences (FDA-ARGOS): Supporting development and validation of Infectious Disease Dx tests.</title>
        <authorList>
            <person name="Minogue T."/>
            <person name="Wolcott M."/>
            <person name="Wasieloski L."/>
            <person name="Aguilar W."/>
            <person name="Moore D."/>
            <person name="Tallon L."/>
            <person name="Sadzewicz L."/>
            <person name="Ott S."/>
            <person name="Zhao X."/>
            <person name="Nagaraj S."/>
            <person name="Vavikolanu K."/>
            <person name="Aluvathingal J."/>
            <person name="Nadendla S."/>
            <person name="Sichtig H."/>
        </authorList>
    </citation>
    <scope>NUCLEOTIDE SEQUENCE [LARGE SCALE GENOMIC DNA]</scope>
    <source>
        <strain evidence="8">FDAARGOS_390</strain>
    </source>
</reference>
<feature type="signal peptide" evidence="4">
    <location>
        <begin position="1"/>
        <end position="24"/>
    </location>
</feature>
<keyword evidence="2" id="KW-0812">Transmembrane</keyword>
<evidence type="ECO:0000256" key="2">
    <source>
        <dbReference type="ARBA" id="ARBA00022692"/>
    </source>
</evidence>
<dbReference type="Proteomes" id="UP000220629">
    <property type="component" value="Unassembled WGS sequence"/>
</dbReference>
<dbReference type="Gene3D" id="2.40.160.50">
    <property type="entry name" value="membrane protein fhac: a member of the omp85/tpsb transporter family"/>
    <property type="match status" value="1"/>
</dbReference>
<keyword evidence="3" id="KW-0998">Cell outer membrane</keyword>
<gene>
    <name evidence="7" type="ORF">CRM94_30525</name>
</gene>
<keyword evidence="4" id="KW-0732">Signal</keyword>
<accession>A0A2A7S5W8</accession>
<dbReference type="InterPro" id="IPR005565">
    <property type="entry name" value="Hemolysn_activator_HlyB_C"/>
</dbReference>
<evidence type="ECO:0000259" key="6">
    <source>
        <dbReference type="Pfam" id="PF08479"/>
    </source>
</evidence>
<organism evidence="7 8">
    <name type="scientific">Burkholderia gladioli</name>
    <name type="common">Pseudomonas marginata</name>
    <name type="synonym">Phytomonas marginata</name>
    <dbReference type="NCBI Taxonomy" id="28095"/>
    <lineage>
        <taxon>Bacteria</taxon>
        <taxon>Pseudomonadati</taxon>
        <taxon>Pseudomonadota</taxon>
        <taxon>Betaproteobacteria</taxon>
        <taxon>Burkholderiales</taxon>
        <taxon>Burkholderiaceae</taxon>
        <taxon>Burkholderia</taxon>
    </lineage>
</organism>
<evidence type="ECO:0000313" key="7">
    <source>
        <dbReference type="EMBL" id="PEH38685.1"/>
    </source>
</evidence>
<keyword evidence="1" id="KW-0472">Membrane</keyword>
<feature type="chain" id="PRO_5013286929" evidence="4">
    <location>
        <begin position="25"/>
        <end position="560"/>
    </location>
</feature>
<evidence type="ECO:0000256" key="1">
    <source>
        <dbReference type="ARBA" id="ARBA00022452"/>
    </source>
</evidence>
<name>A0A2A7S5W8_BURGA</name>
<feature type="domain" description="Haemolysin activator HlyB C-terminal" evidence="5">
    <location>
        <begin position="265"/>
        <end position="520"/>
    </location>
</feature>
<proteinExistence type="predicted"/>
<dbReference type="GO" id="GO:0046819">
    <property type="term" value="P:protein secretion by the type V secretion system"/>
    <property type="evidence" value="ECO:0007669"/>
    <property type="project" value="TreeGrafter"/>
</dbReference>
<dbReference type="RefSeq" id="WP_096749083.1">
    <property type="nucleotide sequence ID" value="NZ_CADEPO010000005.1"/>
</dbReference>
<evidence type="ECO:0000259" key="5">
    <source>
        <dbReference type="Pfam" id="PF03865"/>
    </source>
</evidence>
<protein>
    <submittedName>
        <fullName evidence="7">ShlB/FhaC/HecB family hemolysin secretion/activation protein</fullName>
    </submittedName>
</protein>
<feature type="domain" description="Polypeptide-transport-associated ShlB-type" evidence="6">
    <location>
        <begin position="68"/>
        <end position="141"/>
    </location>
</feature>
<dbReference type="GO" id="GO:0008320">
    <property type="term" value="F:protein transmembrane transporter activity"/>
    <property type="evidence" value="ECO:0007669"/>
    <property type="project" value="TreeGrafter"/>
</dbReference>
<evidence type="ECO:0000313" key="8">
    <source>
        <dbReference type="Proteomes" id="UP000220629"/>
    </source>
</evidence>
<dbReference type="PANTHER" id="PTHR34597:SF6">
    <property type="entry name" value="BLR6126 PROTEIN"/>
    <property type="match status" value="1"/>
</dbReference>
<dbReference type="InterPro" id="IPR051544">
    <property type="entry name" value="TPS_OM_transporter"/>
</dbReference>
<dbReference type="Pfam" id="PF08479">
    <property type="entry name" value="POTRA_2"/>
    <property type="match status" value="1"/>
</dbReference>
<keyword evidence="1" id="KW-1134">Transmembrane beta strand</keyword>
<evidence type="ECO:0000256" key="4">
    <source>
        <dbReference type="SAM" id="SignalP"/>
    </source>
</evidence>
<dbReference type="PANTHER" id="PTHR34597">
    <property type="entry name" value="SLR1661 PROTEIN"/>
    <property type="match status" value="1"/>
</dbReference>